<dbReference type="RefSeq" id="WP_376864158.1">
    <property type="nucleotide sequence ID" value="NZ_JBHRYB010000001.1"/>
</dbReference>
<evidence type="ECO:0000256" key="1">
    <source>
        <dbReference type="SAM" id="MobiDB-lite"/>
    </source>
</evidence>
<dbReference type="Pfam" id="PF06992">
    <property type="entry name" value="Phage_lambda_P"/>
    <property type="match status" value="1"/>
</dbReference>
<organism evidence="2 3">
    <name type="scientific">Bacterioplanoides pacificum</name>
    <dbReference type="NCBI Taxonomy" id="1171596"/>
    <lineage>
        <taxon>Bacteria</taxon>
        <taxon>Pseudomonadati</taxon>
        <taxon>Pseudomonadota</taxon>
        <taxon>Gammaproteobacteria</taxon>
        <taxon>Oceanospirillales</taxon>
        <taxon>Oceanospirillaceae</taxon>
        <taxon>Bacterioplanoides</taxon>
    </lineage>
</organism>
<comment type="caution">
    <text evidence="2">The sequence shown here is derived from an EMBL/GenBank/DDBJ whole genome shotgun (WGS) entry which is preliminary data.</text>
</comment>
<dbReference type="EMBL" id="JBHRYB010000001">
    <property type="protein sequence ID" value="MFC3678606.1"/>
    <property type="molecule type" value="Genomic_DNA"/>
</dbReference>
<sequence>MDTASKQLINRVTQQLKPASGDSKTPAGNDPAGAITSPQATVEQKEAINQIFELFRFNYHNQFLKAFPDYDTLIMAKRLWSRLLMDYSGEVIMKAAEKAVKESSFLPNVHEVVARCDIAEVLGLPDVHAAYIEACRAPSPKKEFNWSHPAVYYAGRASDWYFLANSPEQKAFPVFQRNYQILLQRIQAGETLELEIAKALPQESETPLDKQQQKQRLAELRKGLAEGL</sequence>
<feature type="compositionally biased region" description="Basic and acidic residues" evidence="1">
    <location>
        <begin position="207"/>
        <end position="228"/>
    </location>
</feature>
<evidence type="ECO:0000313" key="3">
    <source>
        <dbReference type="Proteomes" id="UP001595722"/>
    </source>
</evidence>
<feature type="region of interest" description="Disordered" evidence="1">
    <location>
        <begin position="203"/>
        <end position="228"/>
    </location>
</feature>
<evidence type="ECO:0000313" key="2">
    <source>
        <dbReference type="EMBL" id="MFC3678606.1"/>
    </source>
</evidence>
<accession>A0ABV7VPB7</accession>
<dbReference type="Proteomes" id="UP001595722">
    <property type="component" value="Unassembled WGS sequence"/>
</dbReference>
<dbReference type="InterPro" id="IPR009731">
    <property type="entry name" value="P-like"/>
</dbReference>
<reference evidence="3" key="1">
    <citation type="journal article" date="2019" name="Int. J. Syst. Evol. Microbiol.">
        <title>The Global Catalogue of Microorganisms (GCM) 10K type strain sequencing project: providing services to taxonomists for standard genome sequencing and annotation.</title>
        <authorList>
            <consortium name="The Broad Institute Genomics Platform"/>
            <consortium name="The Broad Institute Genome Sequencing Center for Infectious Disease"/>
            <person name="Wu L."/>
            <person name="Ma J."/>
        </authorList>
    </citation>
    <scope>NUCLEOTIDE SEQUENCE [LARGE SCALE GENOMIC DNA]</scope>
    <source>
        <strain evidence="3">KCTC 42424</strain>
    </source>
</reference>
<name>A0ABV7VPB7_9GAMM</name>
<protein>
    <submittedName>
        <fullName evidence="2">Replication protein P</fullName>
    </submittedName>
</protein>
<feature type="region of interest" description="Disordered" evidence="1">
    <location>
        <begin position="14"/>
        <end position="40"/>
    </location>
</feature>
<proteinExistence type="predicted"/>
<keyword evidence="3" id="KW-1185">Reference proteome</keyword>
<gene>
    <name evidence="2" type="ORF">ACFOMG_00590</name>
</gene>